<keyword evidence="4" id="KW-1185">Reference proteome</keyword>
<dbReference type="InterPro" id="IPR036397">
    <property type="entry name" value="RNaseH_sf"/>
</dbReference>
<dbReference type="PANTHER" id="PTHR10948">
    <property type="entry name" value="TRANSPOSASE"/>
    <property type="match status" value="1"/>
</dbReference>
<dbReference type="InterPro" id="IPR051917">
    <property type="entry name" value="Transposase-Integrase"/>
</dbReference>
<organism evidence="3 4">
    <name type="scientific">Eubacterium maltosivorans</name>
    <dbReference type="NCBI Taxonomy" id="2041044"/>
    <lineage>
        <taxon>Bacteria</taxon>
        <taxon>Bacillati</taxon>
        <taxon>Bacillota</taxon>
        <taxon>Clostridia</taxon>
        <taxon>Eubacteriales</taxon>
        <taxon>Eubacteriaceae</taxon>
        <taxon>Eubacterium</taxon>
    </lineage>
</organism>
<evidence type="ECO:0000256" key="1">
    <source>
        <dbReference type="ARBA" id="ARBA00023172"/>
    </source>
</evidence>
<dbReference type="InterPro" id="IPR025246">
    <property type="entry name" value="IS30-like_HTH"/>
</dbReference>
<dbReference type="GO" id="GO:0006310">
    <property type="term" value="P:DNA recombination"/>
    <property type="evidence" value="ECO:0007669"/>
    <property type="project" value="UniProtKB-KW"/>
</dbReference>
<sequence>MGQHLTERERYKIENWLEEKVSKADIARRLNKSYSAVCREIKRGTLKQIARGNYRDIFVYKADYAQLKHLETCEAKGRRRTFEQSSEMKTVLIRLLKKGYSPEAAAYLLKRDYHVQISYKTIYNAVIHKDLDGLKMSDLPYHKRKKTVYQRQPKKVAVNRRPITERPEHINNRDEFGHWEMDCILSGQCTTSTAALLVITERLTRYSYVYKMPNKKQESVKACLDDLEQTFHHAFPLVFKSITMDNGTEFINQSLIEGSILNEDFKRTVAYYCHAYSAFERGSNENYNRFIRRFIPKGANIAKISKATIKEITDFINNYPRKMFKFQSSSYYLKNALSDLNLL</sequence>
<dbReference type="Pfam" id="PF13936">
    <property type="entry name" value="HTH_38"/>
    <property type="match status" value="1"/>
</dbReference>
<evidence type="ECO:0000259" key="2">
    <source>
        <dbReference type="PROSITE" id="PS50994"/>
    </source>
</evidence>
<dbReference type="InterPro" id="IPR053392">
    <property type="entry name" value="Transposase_IS30-like"/>
</dbReference>
<dbReference type="GO" id="GO:0005829">
    <property type="term" value="C:cytosol"/>
    <property type="evidence" value="ECO:0007669"/>
    <property type="project" value="TreeGrafter"/>
</dbReference>
<keyword evidence="1" id="KW-0233">DNA recombination</keyword>
<dbReference type="GO" id="GO:0003676">
    <property type="term" value="F:nucleic acid binding"/>
    <property type="evidence" value="ECO:0007669"/>
    <property type="project" value="InterPro"/>
</dbReference>
<dbReference type="Gene3D" id="3.30.420.10">
    <property type="entry name" value="Ribonuclease H-like superfamily/Ribonuclease H"/>
    <property type="match status" value="1"/>
</dbReference>
<name>A0A4P9C572_EUBML</name>
<evidence type="ECO:0000313" key="3">
    <source>
        <dbReference type="EMBL" id="QCT70434.1"/>
    </source>
</evidence>
<proteinExistence type="predicted"/>
<dbReference type="RefSeq" id="WP_138721002.1">
    <property type="nucleotide sequence ID" value="NZ_CP029487.1"/>
</dbReference>
<dbReference type="EMBL" id="CP029487">
    <property type="protein sequence ID" value="QCT70434.1"/>
    <property type="molecule type" value="Genomic_DNA"/>
</dbReference>
<reference evidence="3 4" key="1">
    <citation type="submission" date="2018-05" db="EMBL/GenBank/DDBJ databases">
        <title>Genome comparison of Eubacterium sp.</title>
        <authorList>
            <person name="Feng Y."/>
            <person name="Sanchez-Andrea I."/>
            <person name="Stams A.J.M."/>
            <person name="De Vos W.M."/>
        </authorList>
    </citation>
    <scope>NUCLEOTIDE SEQUENCE [LARGE SCALE GENOMIC DNA]</scope>
    <source>
        <strain evidence="3 4">YI</strain>
    </source>
</reference>
<accession>A0A4P9C572</accession>
<dbReference type="InterPro" id="IPR012337">
    <property type="entry name" value="RNaseH-like_sf"/>
</dbReference>
<dbReference type="KEGG" id="emt:CPZ25_003565"/>
<gene>
    <name evidence="3" type="ORF">CPZ25_003565</name>
</gene>
<dbReference type="SUPFAM" id="SSF53098">
    <property type="entry name" value="Ribonuclease H-like"/>
    <property type="match status" value="1"/>
</dbReference>
<dbReference type="Pfam" id="PF00665">
    <property type="entry name" value="rve"/>
    <property type="match status" value="1"/>
</dbReference>
<dbReference type="GO" id="GO:0015074">
    <property type="term" value="P:DNA integration"/>
    <property type="evidence" value="ECO:0007669"/>
    <property type="project" value="InterPro"/>
</dbReference>
<dbReference type="Proteomes" id="UP000218387">
    <property type="component" value="Chromosome"/>
</dbReference>
<dbReference type="GO" id="GO:0032196">
    <property type="term" value="P:transposition"/>
    <property type="evidence" value="ECO:0007669"/>
    <property type="project" value="TreeGrafter"/>
</dbReference>
<dbReference type="GO" id="GO:0004803">
    <property type="term" value="F:transposase activity"/>
    <property type="evidence" value="ECO:0007669"/>
    <property type="project" value="TreeGrafter"/>
</dbReference>
<dbReference type="InterPro" id="IPR001584">
    <property type="entry name" value="Integrase_cat-core"/>
</dbReference>
<dbReference type="PROSITE" id="PS50994">
    <property type="entry name" value="INTEGRASE"/>
    <property type="match status" value="1"/>
</dbReference>
<evidence type="ECO:0000313" key="4">
    <source>
        <dbReference type="Proteomes" id="UP000218387"/>
    </source>
</evidence>
<protein>
    <submittedName>
        <fullName evidence="3">IS30 family transposase</fullName>
    </submittedName>
</protein>
<feature type="domain" description="Integrase catalytic" evidence="2">
    <location>
        <begin position="163"/>
        <end position="337"/>
    </location>
</feature>
<dbReference type="AlphaFoldDB" id="A0A4P9C572"/>
<dbReference type="PANTHER" id="PTHR10948:SF23">
    <property type="entry name" value="TRANSPOSASE INSI FOR INSERTION SEQUENCE ELEMENT IS30A-RELATED"/>
    <property type="match status" value="1"/>
</dbReference>
<dbReference type="NCBIfam" id="NF033563">
    <property type="entry name" value="transpos_IS30"/>
    <property type="match status" value="1"/>
</dbReference>